<keyword evidence="4" id="KW-1185">Reference proteome</keyword>
<comment type="caution">
    <text evidence="3">The sequence shown here is derived from an EMBL/GenBank/DDBJ whole genome shotgun (WGS) entry which is preliminary data.</text>
</comment>
<evidence type="ECO:0000256" key="1">
    <source>
        <dbReference type="SAM" id="SignalP"/>
    </source>
</evidence>
<feature type="domain" description="DUF4440" evidence="2">
    <location>
        <begin position="44"/>
        <end position="154"/>
    </location>
</feature>
<dbReference type="Pfam" id="PF14534">
    <property type="entry name" value="DUF4440"/>
    <property type="match status" value="1"/>
</dbReference>
<sequence>MIGALALSLLLAYATPPSLAEVLPAAALAAFETDGLGTEDVAALRDLHDGYVRDWLANNEAGVLGAFTDDAVLLPHHGLASRRGRAQLQQFWFPAGAPPTRLVTYEHQIERIDGEGDHAVIYGRFNLVWDTSTHRIFNEGNVLMVARRTGQGWRFTHMIWNDPPNRREPLRSDGGGVP</sequence>
<accession>A0ABT8SPE8</accession>
<dbReference type="Gene3D" id="3.10.450.50">
    <property type="match status" value="1"/>
</dbReference>
<feature type="chain" id="PRO_5045608851" evidence="1">
    <location>
        <begin position="21"/>
        <end position="178"/>
    </location>
</feature>
<evidence type="ECO:0000313" key="3">
    <source>
        <dbReference type="EMBL" id="MDO1560460.1"/>
    </source>
</evidence>
<evidence type="ECO:0000313" key="4">
    <source>
        <dbReference type="Proteomes" id="UP001169063"/>
    </source>
</evidence>
<dbReference type="Proteomes" id="UP001169063">
    <property type="component" value="Unassembled WGS sequence"/>
</dbReference>
<gene>
    <name evidence="3" type="ORF">Q0812_13580</name>
</gene>
<dbReference type="SUPFAM" id="SSF54427">
    <property type="entry name" value="NTF2-like"/>
    <property type="match status" value="1"/>
</dbReference>
<feature type="signal peptide" evidence="1">
    <location>
        <begin position="1"/>
        <end position="20"/>
    </location>
</feature>
<keyword evidence="1" id="KW-0732">Signal</keyword>
<dbReference type="RefSeq" id="WP_302110891.1">
    <property type="nucleotide sequence ID" value="NZ_JAUKTR010000006.1"/>
</dbReference>
<protein>
    <submittedName>
        <fullName evidence="3">Nuclear transport factor 2 family protein</fullName>
    </submittedName>
</protein>
<proteinExistence type="predicted"/>
<name>A0ABT8SPE8_9CAUL</name>
<dbReference type="InterPro" id="IPR032710">
    <property type="entry name" value="NTF2-like_dom_sf"/>
</dbReference>
<evidence type="ECO:0000259" key="2">
    <source>
        <dbReference type="Pfam" id="PF14534"/>
    </source>
</evidence>
<dbReference type="EMBL" id="JAUKTR010000006">
    <property type="protein sequence ID" value="MDO1560460.1"/>
    <property type="molecule type" value="Genomic_DNA"/>
</dbReference>
<reference evidence="3" key="1">
    <citation type="submission" date="2023-07" db="EMBL/GenBank/DDBJ databases">
        <title>Brevundimonas soil sp. nov., isolated from the soil of chemical plant.</title>
        <authorList>
            <person name="Wu N."/>
        </authorList>
    </citation>
    <scope>NUCLEOTIDE SEQUENCE</scope>
    <source>
        <strain evidence="3">XZ-24</strain>
    </source>
</reference>
<organism evidence="3 4">
    <name type="scientific">Peiella sedimenti</name>
    <dbReference type="NCBI Taxonomy" id="3061083"/>
    <lineage>
        <taxon>Bacteria</taxon>
        <taxon>Pseudomonadati</taxon>
        <taxon>Pseudomonadota</taxon>
        <taxon>Alphaproteobacteria</taxon>
        <taxon>Caulobacterales</taxon>
        <taxon>Caulobacteraceae</taxon>
        <taxon>Peiella</taxon>
    </lineage>
</organism>
<dbReference type="InterPro" id="IPR027843">
    <property type="entry name" value="DUF4440"/>
</dbReference>